<dbReference type="EMBL" id="JBICBT010000631">
    <property type="protein sequence ID" value="KAL3106900.1"/>
    <property type="molecule type" value="Genomic_DNA"/>
</dbReference>
<feature type="region of interest" description="Disordered" evidence="16">
    <location>
        <begin position="1"/>
        <end position="138"/>
    </location>
</feature>
<evidence type="ECO:0000256" key="13">
    <source>
        <dbReference type="ARBA" id="ARBA00047899"/>
    </source>
</evidence>
<feature type="compositionally biased region" description="Basic and acidic residues" evidence="16">
    <location>
        <begin position="68"/>
        <end position="84"/>
    </location>
</feature>
<dbReference type="PROSITE" id="PS00108">
    <property type="entry name" value="PROTEIN_KINASE_ST"/>
    <property type="match status" value="1"/>
</dbReference>
<comment type="catalytic activity">
    <reaction evidence="14">
        <text>L-seryl-[protein] + ATP = O-phospho-L-seryl-[protein] + ADP + H(+)</text>
        <dbReference type="Rhea" id="RHEA:17989"/>
        <dbReference type="Rhea" id="RHEA-COMP:9863"/>
        <dbReference type="Rhea" id="RHEA-COMP:11604"/>
        <dbReference type="ChEBI" id="CHEBI:15378"/>
        <dbReference type="ChEBI" id="CHEBI:29999"/>
        <dbReference type="ChEBI" id="CHEBI:30616"/>
        <dbReference type="ChEBI" id="CHEBI:83421"/>
        <dbReference type="ChEBI" id="CHEBI:456216"/>
        <dbReference type="EC" id="2.7.11.1"/>
    </reaction>
</comment>
<evidence type="ECO:0000256" key="6">
    <source>
        <dbReference type="ARBA" id="ARBA00022490"/>
    </source>
</evidence>
<dbReference type="InterPro" id="IPR000719">
    <property type="entry name" value="Prot_kinase_dom"/>
</dbReference>
<keyword evidence="5" id="KW-0217">Developmental protein</keyword>
<evidence type="ECO:0000256" key="7">
    <source>
        <dbReference type="ARBA" id="ARBA00022527"/>
    </source>
</evidence>
<feature type="compositionally biased region" description="Low complexity" evidence="16">
    <location>
        <begin position="764"/>
        <end position="773"/>
    </location>
</feature>
<dbReference type="SUPFAM" id="SSF50729">
    <property type="entry name" value="PH domain-like"/>
    <property type="match status" value="1"/>
</dbReference>
<dbReference type="PROSITE" id="PS50011">
    <property type="entry name" value="PROTEIN_KINASE_DOM"/>
    <property type="match status" value="1"/>
</dbReference>
<evidence type="ECO:0000259" key="17">
    <source>
        <dbReference type="PROSITE" id="PS50011"/>
    </source>
</evidence>
<dbReference type="InterPro" id="IPR017441">
    <property type="entry name" value="Protein_kinase_ATP_BS"/>
</dbReference>
<dbReference type="GO" id="GO:0004674">
    <property type="term" value="F:protein serine/threonine kinase activity"/>
    <property type="evidence" value="ECO:0007669"/>
    <property type="project" value="UniProtKB-KW"/>
</dbReference>
<feature type="domain" description="Protein kinase" evidence="17">
    <location>
        <begin position="207"/>
        <end position="507"/>
    </location>
</feature>
<dbReference type="Pfam" id="PF00069">
    <property type="entry name" value="Pkinase"/>
    <property type="match status" value="2"/>
</dbReference>
<dbReference type="InterPro" id="IPR011993">
    <property type="entry name" value="PH-like_dom_sf"/>
</dbReference>
<dbReference type="GO" id="GO:0005524">
    <property type="term" value="F:ATP binding"/>
    <property type="evidence" value="ECO:0007669"/>
    <property type="project" value="UniProtKB-UniRule"/>
</dbReference>
<evidence type="ECO:0000256" key="1">
    <source>
        <dbReference type="ARBA" id="ARBA00004496"/>
    </source>
</evidence>
<keyword evidence="7" id="KW-0723">Serine/threonine-protein kinase</keyword>
<keyword evidence="11" id="KW-0418">Kinase</keyword>
<dbReference type="SUPFAM" id="SSF56112">
    <property type="entry name" value="Protein kinase-like (PK-like)"/>
    <property type="match status" value="1"/>
</dbReference>
<evidence type="ECO:0000256" key="5">
    <source>
        <dbReference type="ARBA" id="ARBA00022473"/>
    </source>
</evidence>
<dbReference type="Proteomes" id="UP001620626">
    <property type="component" value="Unassembled WGS sequence"/>
</dbReference>
<feature type="compositionally biased region" description="Polar residues" evidence="16">
    <location>
        <begin position="115"/>
        <end position="135"/>
    </location>
</feature>
<dbReference type="FunFam" id="2.30.29.30:FF:000324">
    <property type="entry name" value="Phosphoinositide-dependent kinase 1, isoform F"/>
    <property type="match status" value="1"/>
</dbReference>
<dbReference type="InterPro" id="IPR039046">
    <property type="entry name" value="PDPK1"/>
</dbReference>
<feature type="compositionally biased region" description="Basic and acidic residues" evidence="16">
    <location>
        <begin position="91"/>
        <end position="107"/>
    </location>
</feature>
<keyword evidence="10 15" id="KW-0547">Nucleotide-binding</keyword>
<evidence type="ECO:0000256" key="2">
    <source>
        <dbReference type="ARBA" id="ARBA00010006"/>
    </source>
</evidence>
<evidence type="ECO:0000256" key="10">
    <source>
        <dbReference type="ARBA" id="ARBA00022741"/>
    </source>
</evidence>
<dbReference type="PANTHER" id="PTHR24356">
    <property type="entry name" value="SERINE/THREONINE-PROTEIN KINASE"/>
    <property type="match status" value="1"/>
</dbReference>
<dbReference type="InterPro" id="IPR033931">
    <property type="entry name" value="PDK1-typ_PH"/>
</dbReference>
<dbReference type="Gene3D" id="3.30.200.20">
    <property type="entry name" value="Phosphorylase Kinase, domain 1"/>
    <property type="match status" value="1"/>
</dbReference>
<dbReference type="GO" id="GO:0005737">
    <property type="term" value="C:cytoplasm"/>
    <property type="evidence" value="ECO:0007669"/>
    <property type="project" value="UniProtKB-SubCell"/>
</dbReference>
<proteinExistence type="inferred from homology"/>
<organism evidence="18 19">
    <name type="scientific">Heterodera trifolii</name>
    <dbReference type="NCBI Taxonomy" id="157864"/>
    <lineage>
        <taxon>Eukaryota</taxon>
        <taxon>Metazoa</taxon>
        <taxon>Ecdysozoa</taxon>
        <taxon>Nematoda</taxon>
        <taxon>Chromadorea</taxon>
        <taxon>Rhabditida</taxon>
        <taxon>Tylenchina</taxon>
        <taxon>Tylenchomorpha</taxon>
        <taxon>Tylenchoidea</taxon>
        <taxon>Heteroderidae</taxon>
        <taxon>Heteroderinae</taxon>
        <taxon>Heterodera</taxon>
    </lineage>
</organism>
<dbReference type="SMART" id="SM00220">
    <property type="entry name" value="S_TKc"/>
    <property type="match status" value="1"/>
</dbReference>
<dbReference type="InterPro" id="IPR011009">
    <property type="entry name" value="Kinase-like_dom_sf"/>
</dbReference>
<dbReference type="PROSITE" id="PS00107">
    <property type="entry name" value="PROTEIN_KINASE_ATP"/>
    <property type="match status" value="1"/>
</dbReference>
<dbReference type="Gene3D" id="2.30.29.30">
    <property type="entry name" value="Pleckstrin-homology domain (PH domain)/Phosphotyrosine-binding domain (PTB)"/>
    <property type="match status" value="1"/>
</dbReference>
<dbReference type="FunFam" id="1.10.510.10:FF:000024">
    <property type="entry name" value="Probable serine/threonine-protein kinase cot-1"/>
    <property type="match status" value="1"/>
</dbReference>
<evidence type="ECO:0000256" key="4">
    <source>
        <dbReference type="ARBA" id="ARBA00018538"/>
    </source>
</evidence>
<dbReference type="Gene3D" id="1.10.510.10">
    <property type="entry name" value="Transferase(Phosphotransferase) domain 1"/>
    <property type="match status" value="1"/>
</dbReference>
<evidence type="ECO:0000256" key="14">
    <source>
        <dbReference type="ARBA" id="ARBA00048679"/>
    </source>
</evidence>
<dbReference type="InterPro" id="IPR008271">
    <property type="entry name" value="Ser/Thr_kinase_AS"/>
</dbReference>
<dbReference type="GO" id="GO:1901701">
    <property type="term" value="P:cellular response to oxygen-containing compound"/>
    <property type="evidence" value="ECO:0007669"/>
    <property type="project" value="UniProtKB-ARBA"/>
</dbReference>
<evidence type="ECO:0000313" key="18">
    <source>
        <dbReference type="EMBL" id="KAL3106900.1"/>
    </source>
</evidence>
<comment type="catalytic activity">
    <reaction evidence="13">
        <text>L-threonyl-[protein] + ATP = O-phospho-L-threonyl-[protein] + ADP + H(+)</text>
        <dbReference type="Rhea" id="RHEA:46608"/>
        <dbReference type="Rhea" id="RHEA-COMP:11060"/>
        <dbReference type="Rhea" id="RHEA-COMP:11605"/>
        <dbReference type="ChEBI" id="CHEBI:15378"/>
        <dbReference type="ChEBI" id="CHEBI:30013"/>
        <dbReference type="ChEBI" id="CHEBI:30616"/>
        <dbReference type="ChEBI" id="CHEBI:61977"/>
        <dbReference type="ChEBI" id="CHEBI:456216"/>
        <dbReference type="EC" id="2.7.11.1"/>
    </reaction>
</comment>
<comment type="similarity">
    <text evidence="2">Belongs to the protein kinase superfamily. AGC Ser/Thr protein kinase family. PDPK1 subfamily.</text>
</comment>
<dbReference type="CDD" id="cd01262">
    <property type="entry name" value="PH_PDK1"/>
    <property type="match status" value="1"/>
</dbReference>
<reference evidence="18 19" key="1">
    <citation type="submission" date="2024-10" db="EMBL/GenBank/DDBJ databases">
        <authorList>
            <person name="Kim D."/>
        </authorList>
    </citation>
    <scope>NUCLEOTIDE SEQUENCE [LARGE SCALE GENOMIC DNA]</scope>
    <source>
        <strain evidence="18">BH-2024</strain>
    </source>
</reference>
<dbReference type="Pfam" id="PF14593">
    <property type="entry name" value="PH_3"/>
    <property type="match status" value="1"/>
</dbReference>
<feature type="compositionally biased region" description="Basic and acidic residues" evidence="16">
    <location>
        <begin position="609"/>
        <end position="622"/>
    </location>
</feature>
<feature type="region of interest" description="Disordered" evidence="16">
    <location>
        <begin position="590"/>
        <end position="622"/>
    </location>
</feature>
<feature type="compositionally biased region" description="Low complexity" evidence="16">
    <location>
        <begin position="592"/>
        <end position="608"/>
    </location>
</feature>
<feature type="region of interest" description="Disordered" evidence="16">
    <location>
        <begin position="749"/>
        <end position="800"/>
    </location>
</feature>
<evidence type="ECO:0000256" key="11">
    <source>
        <dbReference type="ARBA" id="ARBA00022777"/>
    </source>
</evidence>
<name>A0ABD2KWB7_9BILA</name>
<dbReference type="FunFam" id="3.30.200.20:FF:000042">
    <property type="entry name" value="Aurora kinase A"/>
    <property type="match status" value="1"/>
</dbReference>
<sequence length="800" mass="90236">MKGSERMGREGSERMGREGSERERKDEKERAYGEGEGRERADGARKESAAENANATQRRSPGGRKGSRALDEGEFRAAIKHILETGDGEGEDAKGTTEFEQRKQRKEEEEEGETDSTASSMSSHTETMKSSSNGSDWPFCSDRMKMMQKPAKLNLNEAGPAPPSPCSMRTPLEGVLTEDTLQRLRPKEGQAEQSPTGTLATRTPKDFFFIKVLGEGSFSTVYFAKEVTTGDEYAIKVLLKSEIRREAKVRYVLREKDIMAALTYVHGGHPFVIRLYCTFQDNDRLYFALAYAKHGELLDWLRRLGSFDEAGTLFYASEILCALEFLHRCKVIHRDLKPENILVGADWHIMLSDFGTAKIIDEQTDTMAGSSSSADASPIDRLPPGEVPGIVSSVAVKPTKRSVRSSFVGTAHYISPEVLKSEDVGPECDYWALGAIIFQMISGQPPFRAVNEYKILKKILSLDFHFPDGFPEVARHLVSRLLVYKPSERLGSSQKGGIEALKRHSFFKDVEWSSLFTRKPPELKPYLPASSGEPAFYGEYSPQPAYGPMDFEPGLDEAALYRLMGLGSSGGGGSDEFSEIEFNREDIRLDDASSSPSVSSSVAPSVEQSEQRRQNRLEKQRRENKYHRFVEDNLILKSGLIDKKKGLFARRRMFLLTEGPRLYYVDPVTMHLKGEVPFSEQMRTEAKNFRTFFVHTPKRTYYLFDPERHAKDWCDAIDWAREKYLRRDQQQFQQPKCWSKKAMSLEMPLNSQRQSANATTELTRNNSSRPNSSSEERLTAAESGTKTGGKGLIRRNRVKS</sequence>
<keyword evidence="19" id="KW-1185">Reference proteome</keyword>
<evidence type="ECO:0000256" key="12">
    <source>
        <dbReference type="ARBA" id="ARBA00022840"/>
    </source>
</evidence>
<evidence type="ECO:0000256" key="9">
    <source>
        <dbReference type="ARBA" id="ARBA00022679"/>
    </source>
</evidence>
<evidence type="ECO:0000313" key="19">
    <source>
        <dbReference type="Proteomes" id="UP001620626"/>
    </source>
</evidence>
<comment type="caution">
    <text evidence="18">The sequence shown here is derived from an EMBL/GenBank/DDBJ whole genome shotgun (WGS) entry which is preliminary data.</text>
</comment>
<gene>
    <name evidence="18" type="ORF">niasHT_010815</name>
</gene>
<dbReference type="GO" id="GO:0048638">
    <property type="term" value="P:regulation of developmental growth"/>
    <property type="evidence" value="ECO:0007669"/>
    <property type="project" value="UniProtKB-ARBA"/>
</dbReference>
<dbReference type="AlphaFoldDB" id="A0ABD2KWB7"/>
<comment type="subcellular location">
    <subcellularLocation>
        <location evidence="1">Cytoplasm</location>
    </subcellularLocation>
</comment>
<evidence type="ECO:0000256" key="3">
    <source>
        <dbReference type="ARBA" id="ARBA00012513"/>
    </source>
</evidence>
<evidence type="ECO:0000256" key="8">
    <source>
        <dbReference type="ARBA" id="ARBA00022553"/>
    </source>
</evidence>
<dbReference type="EC" id="2.7.11.1" evidence="3"/>
<feature type="binding site" evidence="15">
    <location>
        <position position="236"/>
    </location>
    <ligand>
        <name>ATP</name>
        <dbReference type="ChEBI" id="CHEBI:30616"/>
    </ligand>
</feature>
<keyword evidence="12 15" id="KW-0067">ATP-binding</keyword>
<keyword evidence="8" id="KW-0597">Phosphoprotein</keyword>
<evidence type="ECO:0000256" key="15">
    <source>
        <dbReference type="PROSITE-ProRule" id="PRU10141"/>
    </source>
</evidence>
<dbReference type="InterPro" id="IPR050236">
    <property type="entry name" value="Ser_Thr_kinase_AGC"/>
</dbReference>
<keyword evidence="6" id="KW-0963">Cytoplasm</keyword>
<dbReference type="PANTHER" id="PTHR24356:SF163">
    <property type="entry name" value="3-PHOSPHOINOSITIDE-DEPENDENT PROTEIN KINASE 1-RELATED"/>
    <property type="match status" value="1"/>
</dbReference>
<dbReference type="GO" id="GO:0007010">
    <property type="term" value="P:cytoskeleton organization"/>
    <property type="evidence" value="ECO:0007669"/>
    <property type="project" value="UniProtKB-ARBA"/>
</dbReference>
<protein>
    <recommendedName>
        <fullName evidence="4">3-phosphoinositide-dependent protein kinase 1</fullName>
        <ecNumber evidence="3">2.7.11.1</ecNumber>
    </recommendedName>
</protein>
<feature type="compositionally biased region" description="Basic and acidic residues" evidence="16">
    <location>
        <begin position="1"/>
        <end position="49"/>
    </location>
</feature>
<accession>A0ABD2KWB7</accession>
<dbReference type="CDD" id="cd05581">
    <property type="entry name" value="STKc_PDK1"/>
    <property type="match status" value="1"/>
</dbReference>
<feature type="compositionally biased region" description="Polar residues" evidence="16">
    <location>
        <begin position="749"/>
        <end position="763"/>
    </location>
</feature>
<keyword evidence="9" id="KW-0808">Transferase</keyword>
<evidence type="ECO:0000256" key="16">
    <source>
        <dbReference type="SAM" id="MobiDB-lite"/>
    </source>
</evidence>